<dbReference type="GO" id="GO:0005886">
    <property type="term" value="C:plasma membrane"/>
    <property type="evidence" value="ECO:0007669"/>
    <property type="project" value="TreeGrafter"/>
</dbReference>
<dbReference type="InterPro" id="IPR051633">
    <property type="entry name" value="AceTr"/>
</dbReference>
<feature type="transmembrane region" description="Helical" evidence="6">
    <location>
        <begin position="71"/>
        <end position="88"/>
    </location>
</feature>
<dbReference type="GO" id="GO:0015123">
    <property type="term" value="F:acetate transmembrane transporter activity"/>
    <property type="evidence" value="ECO:0007669"/>
    <property type="project" value="TreeGrafter"/>
</dbReference>
<protein>
    <recommendedName>
        <fullName evidence="9">Ammonia transport outward protein 2</fullName>
    </recommendedName>
</protein>
<evidence type="ECO:0000256" key="3">
    <source>
        <dbReference type="ARBA" id="ARBA00022692"/>
    </source>
</evidence>
<proteinExistence type="inferred from homology"/>
<dbReference type="AlphaFoldDB" id="A0A642UUB8"/>
<feature type="transmembrane region" description="Helical" evidence="6">
    <location>
        <begin position="95"/>
        <end position="115"/>
    </location>
</feature>
<evidence type="ECO:0000256" key="6">
    <source>
        <dbReference type="SAM" id="Phobius"/>
    </source>
</evidence>
<feature type="transmembrane region" description="Helical" evidence="6">
    <location>
        <begin position="161"/>
        <end position="181"/>
    </location>
</feature>
<comment type="caution">
    <text evidence="7">The sequence shown here is derived from an EMBL/GenBank/DDBJ whole genome shotgun (WGS) entry which is preliminary data.</text>
</comment>
<reference evidence="7 8" key="1">
    <citation type="submission" date="2019-07" db="EMBL/GenBank/DDBJ databases">
        <title>Genome assembly of two rare yeast pathogens: Diutina rugosa and Trichomonascus ciferrii.</title>
        <authorList>
            <person name="Mixao V."/>
            <person name="Saus E."/>
            <person name="Hansen A."/>
            <person name="Lass-Flor C."/>
            <person name="Gabaldon T."/>
        </authorList>
    </citation>
    <scope>NUCLEOTIDE SEQUENCE [LARGE SCALE GENOMIC DNA]</scope>
    <source>
        <strain evidence="7 8">CBS 613</strain>
    </source>
</reference>
<organism evidence="7 8">
    <name type="scientific">Diutina rugosa</name>
    <name type="common">Yeast</name>
    <name type="synonym">Candida rugosa</name>
    <dbReference type="NCBI Taxonomy" id="5481"/>
    <lineage>
        <taxon>Eukaryota</taxon>
        <taxon>Fungi</taxon>
        <taxon>Dikarya</taxon>
        <taxon>Ascomycota</taxon>
        <taxon>Saccharomycotina</taxon>
        <taxon>Pichiomycetes</taxon>
        <taxon>Debaryomycetaceae</taxon>
        <taxon>Diutina</taxon>
    </lineage>
</organism>
<evidence type="ECO:0000256" key="5">
    <source>
        <dbReference type="ARBA" id="ARBA00023136"/>
    </source>
</evidence>
<dbReference type="NCBIfam" id="NF038013">
    <property type="entry name" value="AceTr_1"/>
    <property type="match status" value="1"/>
</dbReference>
<dbReference type="EMBL" id="SWFT01000048">
    <property type="protein sequence ID" value="KAA8905396.1"/>
    <property type="molecule type" value="Genomic_DNA"/>
</dbReference>
<evidence type="ECO:0000313" key="7">
    <source>
        <dbReference type="EMBL" id="KAA8905396.1"/>
    </source>
</evidence>
<keyword evidence="3 6" id="KW-0812">Transmembrane</keyword>
<gene>
    <name evidence="7" type="ORF">DIURU_001469</name>
</gene>
<feature type="transmembrane region" description="Helical" evidence="6">
    <location>
        <begin position="187"/>
        <end position="205"/>
    </location>
</feature>
<dbReference type="Pfam" id="PF01184">
    <property type="entry name" value="Gpr1_Fun34_YaaH"/>
    <property type="match status" value="1"/>
</dbReference>
<dbReference type="Proteomes" id="UP000449547">
    <property type="component" value="Unassembled WGS sequence"/>
</dbReference>
<feature type="transmembrane region" description="Helical" evidence="6">
    <location>
        <begin position="217"/>
        <end position="239"/>
    </location>
</feature>
<comment type="subcellular location">
    <subcellularLocation>
        <location evidence="1">Membrane</location>
        <topology evidence="1">Multi-pass membrane protein</topology>
    </subcellularLocation>
</comment>
<evidence type="ECO:0000313" key="8">
    <source>
        <dbReference type="Proteomes" id="UP000449547"/>
    </source>
</evidence>
<dbReference type="OMA" id="SFWIAYA"/>
<feature type="transmembrane region" description="Helical" evidence="6">
    <location>
        <begin position="135"/>
        <end position="154"/>
    </location>
</feature>
<dbReference type="InterPro" id="IPR000791">
    <property type="entry name" value="Gpr1/Fun34/SatP-like"/>
</dbReference>
<keyword evidence="4 6" id="KW-1133">Transmembrane helix</keyword>
<accession>A0A642UUB8</accession>
<keyword evidence="8" id="KW-1185">Reference proteome</keyword>
<sequence>MSSDSSEKIESSSINSIPVSKVELCGDNNQYIIIGGKKYHREDLNRAFGGTFQVERYAPPPKHEFANPSPLGLAAFGITTLVLGLYYAGAKSITVPAVITGMAAFFASSGLFLAGVWEMVLGNTFASTTFCSFGAFWWAFMTLSVPSFGIGAAYKGEEEQLENAIGFFLLGWVIFIFILVLCTLKSTWVFFGTFFLLWITFILLSAAEMSGKHGVHVAGGVVAVITALFSLYLCFAGIANKGNSYIVPHAFPMPVPKKNRWLTV</sequence>
<dbReference type="VEuPathDB" id="FungiDB:DIURU_001469"/>
<name>A0A642UUB8_DIURU</name>
<evidence type="ECO:0000256" key="1">
    <source>
        <dbReference type="ARBA" id="ARBA00004141"/>
    </source>
</evidence>
<comment type="similarity">
    <text evidence="2">Belongs to the acetate uptake transporter (AceTr) (TC 2.A.96) family.</text>
</comment>
<dbReference type="OrthoDB" id="3648309at2759"/>
<dbReference type="PANTHER" id="PTHR31123:SF1">
    <property type="entry name" value="ACCUMULATION OF DYADS PROTEIN 2-RELATED"/>
    <property type="match status" value="1"/>
</dbReference>
<dbReference type="GeneID" id="54780122"/>
<dbReference type="PANTHER" id="PTHR31123">
    <property type="entry name" value="ACCUMULATION OF DYADS PROTEIN 2-RELATED"/>
    <property type="match status" value="1"/>
</dbReference>
<evidence type="ECO:0000256" key="2">
    <source>
        <dbReference type="ARBA" id="ARBA00005587"/>
    </source>
</evidence>
<keyword evidence="5 6" id="KW-0472">Membrane</keyword>
<evidence type="ECO:0000256" key="4">
    <source>
        <dbReference type="ARBA" id="ARBA00022989"/>
    </source>
</evidence>
<dbReference type="RefSeq" id="XP_034013697.1">
    <property type="nucleotide sequence ID" value="XM_034154015.1"/>
</dbReference>
<evidence type="ECO:0008006" key="9">
    <source>
        <dbReference type="Google" id="ProtNLM"/>
    </source>
</evidence>